<dbReference type="EMBL" id="AYXT01000012">
    <property type="protein sequence ID" value="ETF01422.1"/>
    <property type="molecule type" value="Genomic_DNA"/>
</dbReference>
<gene>
    <name evidence="1" type="ORF">W822_18810</name>
</gene>
<organism evidence="1 2">
    <name type="scientific">Advenella kashmirensis W13003</name>
    <dbReference type="NCBI Taxonomy" id="1424334"/>
    <lineage>
        <taxon>Bacteria</taxon>
        <taxon>Pseudomonadati</taxon>
        <taxon>Pseudomonadota</taxon>
        <taxon>Betaproteobacteria</taxon>
        <taxon>Burkholderiales</taxon>
        <taxon>Alcaligenaceae</taxon>
    </lineage>
</organism>
<proteinExistence type="predicted"/>
<dbReference type="STRING" id="1424334.W822_18810"/>
<evidence type="ECO:0000313" key="1">
    <source>
        <dbReference type="EMBL" id="ETF01422.1"/>
    </source>
</evidence>
<dbReference type="Proteomes" id="UP000018733">
    <property type="component" value="Unassembled WGS sequence"/>
</dbReference>
<dbReference type="HOGENOM" id="CLU_3354108_0_0_4"/>
<reference evidence="1 2" key="1">
    <citation type="journal article" date="2014" name="Genome Announc.">
        <title>Draft Genome Sequence of Advenella kashmirensis Strain W13003, a Polycyclic Aromatic Hydrocarbon-Degrading Bacterium.</title>
        <authorList>
            <person name="Wang X."/>
            <person name="Jin D."/>
            <person name="Zhou L."/>
            <person name="Wu L."/>
            <person name="An W."/>
            <person name="Zhao L."/>
        </authorList>
    </citation>
    <scope>NUCLEOTIDE SEQUENCE [LARGE SCALE GENOMIC DNA]</scope>
    <source>
        <strain evidence="1 2">W13003</strain>
    </source>
</reference>
<comment type="caution">
    <text evidence="1">The sequence shown here is derived from an EMBL/GenBank/DDBJ whole genome shotgun (WGS) entry which is preliminary data.</text>
</comment>
<dbReference type="AlphaFoldDB" id="V8QP44"/>
<evidence type="ECO:0000313" key="2">
    <source>
        <dbReference type="Proteomes" id="UP000018733"/>
    </source>
</evidence>
<sequence length="36" mass="3822">MNVMRGSEQKVINEKPLLKVAFSRPSAATSEGGMTG</sequence>
<name>V8QP44_9BURK</name>
<dbReference type="PATRIC" id="fig|1424334.3.peg.3779"/>
<protein>
    <submittedName>
        <fullName evidence="1">Uncharacterized protein</fullName>
    </submittedName>
</protein>
<accession>V8QP44</accession>
<keyword evidence="2" id="KW-1185">Reference proteome</keyword>